<reference evidence="8" key="1">
    <citation type="submission" date="2022-06" db="EMBL/GenBank/DDBJ databases">
        <title>Uncovering the hologenomic basis of an extraordinary plant invasion.</title>
        <authorList>
            <person name="Bieker V.C."/>
            <person name="Martin M.D."/>
            <person name="Gilbert T."/>
            <person name="Hodgins K."/>
            <person name="Battlay P."/>
            <person name="Petersen B."/>
            <person name="Wilson J."/>
        </authorList>
    </citation>
    <scope>NUCLEOTIDE SEQUENCE</scope>
    <source>
        <strain evidence="8">AA19_3_7</strain>
        <tissue evidence="8">Leaf</tissue>
    </source>
</reference>
<evidence type="ECO:0000259" key="5">
    <source>
        <dbReference type="Pfam" id="PF08585"/>
    </source>
</evidence>
<feature type="domain" description="RMI1 N-terminal" evidence="7">
    <location>
        <begin position="112"/>
        <end position="155"/>
    </location>
</feature>
<dbReference type="GO" id="GO:0016604">
    <property type="term" value="C:nuclear body"/>
    <property type="evidence" value="ECO:0007669"/>
    <property type="project" value="TreeGrafter"/>
</dbReference>
<accession>A0AAD5GWS8</accession>
<feature type="compositionally biased region" description="Polar residues" evidence="4">
    <location>
        <begin position="451"/>
        <end position="476"/>
    </location>
</feature>
<evidence type="ECO:0000313" key="8">
    <source>
        <dbReference type="EMBL" id="KAI7755934.1"/>
    </source>
</evidence>
<dbReference type="GO" id="GO:0031422">
    <property type="term" value="C:RecQ family helicase-topoisomerase III complex"/>
    <property type="evidence" value="ECO:0007669"/>
    <property type="project" value="TreeGrafter"/>
</dbReference>
<dbReference type="AlphaFoldDB" id="A0AAD5GWS8"/>
<evidence type="ECO:0000313" key="9">
    <source>
        <dbReference type="Proteomes" id="UP001206925"/>
    </source>
</evidence>
<sequence>MSSRRRLRIVCSSDEEEEENDDVQEPQPPLQHHPDTEPSTLNPNNNNNNNPPHPVQIDISDEEFIDAIEDLSNSPPQPQHQTVNSSEYSSTTSVATNQASDSPISRVLGDLGLRLKDEWLDSCLSGLQTSVPGFSSLDVNKKAKLCFEKFLNADMNYCGAGVLPNNVHQMHLVDLPGPFVLQVDEIVNISQHLRERYKKANSGLKRCLKLSMTDGVQRVFGMEYQPIKDLDALAPAGLKVAISNVNVRHGLLMLVPEVFQVLGGIVEELDAARQRLVTEVNKPPRGRRTRTGVVPSLATRATRAAWPADDPVSQSTTPMPVDNTVPVSVGGSSNSAVPVSGRVSSSSAVPVNGRGSSNSAVSVSGSVSSHSAGPVNGNLSSNSAVPVYGRVSSSSAVPVDGRVSSNSSVPVYGRVSSNSAAPVDCRASSNSAVPIDGRVSLNSAVPVSVRESSNSAAPVSSRGSSNSAVPVSSRMPNSAVPDGHQPLRTGVESSVFTHRMNTEPFPTTTTTENSVNMNKDSFAVPIVRETAETIPFRAREETTVPVHLDSPVAFSDDENVHLADRSSENPFTYLVNLSVKWAASKNKASHVEGKIKCFVTGVKEFQFKKRSTYSLQVYVDDGSLISEILIDHNIVQKKIGYSPEEVNTALSSSDPSRVQDMKNIMKQFQVYLVNFEGIMIVRISEASSLPVAVEMQQGCSLSDAWSLLGRLKSSNDDQPSQLDPIILSP</sequence>
<dbReference type="Pfam" id="PF08585">
    <property type="entry name" value="RMI1_N_C"/>
    <property type="match status" value="1"/>
</dbReference>
<proteinExistence type="inferred from homology"/>
<name>A0AAD5GWS8_AMBAR</name>
<feature type="compositionally biased region" description="Polar residues" evidence="4">
    <location>
        <begin position="71"/>
        <end position="101"/>
    </location>
</feature>
<comment type="caution">
    <text evidence="8">The sequence shown here is derived from an EMBL/GenBank/DDBJ whole genome shotgun (WGS) entry which is preliminary data.</text>
</comment>
<protein>
    <recommendedName>
        <fullName evidence="2">RecQ-mediated genome instability protein 1</fullName>
    </recommendedName>
    <alternativeName>
        <fullName evidence="3">BLM-associated protein of 75 kDa homolog</fullName>
    </alternativeName>
</protein>
<dbReference type="InterPro" id="IPR042470">
    <property type="entry name" value="RMI1_N_C_sf"/>
</dbReference>
<evidence type="ECO:0000259" key="6">
    <source>
        <dbReference type="Pfam" id="PF16099"/>
    </source>
</evidence>
<feature type="compositionally biased region" description="Acidic residues" evidence="4">
    <location>
        <begin position="13"/>
        <end position="24"/>
    </location>
</feature>
<dbReference type="Gene3D" id="2.40.50.770">
    <property type="entry name" value="RecQ-mediated genome instability protein Rmi1, C-terminal domain"/>
    <property type="match status" value="1"/>
</dbReference>
<evidence type="ECO:0000259" key="7">
    <source>
        <dbReference type="Pfam" id="PF21000"/>
    </source>
</evidence>
<dbReference type="InterPro" id="IPR032199">
    <property type="entry name" value="RMI1_C"/>
</dbReference>
<comment type="similarity">
    <text evidence="1">Belongs to the RMI1 family.</text>
</comment>
<evidence type="ECO:0000256" key="3">
    <source>
        <dbReference type="ARBA" id="ARBA00077519"/>
    </source>
</evidence>
<organism evidence="8 9">
    <name type="scientific">Ambrosia artemisiifolia</name>
    <name type="common">Common ragweed</name>
    <dbReference type="NCBI Taxonomy" id="4212"/>
    <lineage>
        <taxon>Eukaryota</taxon>
        <taxon>Viridiplantae</taxon>
        <taxon>Streptophyta</taxon>
        <taxon>Embryophyta</taxon>
        <taxon>Tracheophyta</taxon>
        <taxon>Spermatophyta</taxon>
        <taxon>Magnoliopsida</taxon>
        <taxon>eudicotyledons</taxon>
        <taxon>Gunneridae</taxon>
        <taxon>Pentapetalae</taxon>
        <taxon>asterids</taxon>
        <taxon>campanulids</taxon>
        <taxon>Asterales</taxon>
        <taxon>Asteraceae</taxon>
        <taxon>Asteroideae</taxon>
        <taxon>Heliantheae alliance</taxon>
        <taxon>Heliantheae</taxon>
        <taxon>Ambrosia</taxon>
    </lineage>
</organism>
<feature type="domain" description="RecQ mediated genome instability protein 1 OB-fold" evidence="5">
    <location>
        <begin position="163"/>
        <end position="274"/>
    </location>
</feature>
<feature type="compositionally biased region" description="Polar residues" evidence="4">
    <location>
        <begin position="330"/>
        <end position="349"/>
    </location>
</feature>
<feature type="compositionally biased region" description="Low complexity" evidence="4">
    <location>
        <begin position="351"/>
        <end position="373"/>
    </location>
</feature>
<dbReference type="Proteomes" id="UP001206925">
    <property type="component" value="Unassembled WGS sequence"/>
</dbReference>
<dbReference type="GO" id="GO:0000166">
    <property type="term" value="F:nucleotide binding"/>
    <property type="evidence" value="ECO:0007669"/>
    <property type="project" value="InterPro"/>
</dbReference>
<dbReference type="InterPro" id="IPR013894">
    <property type="entry name" value="RMI1_OB"/>
</dbReference>
<dbReference type="GO" id="GO:0000724">
    <property type="term" value="P:double-strand break repair via homologous recombination"/>
    <property type="evidence" value="ECO:0007669"/>
    <property type="project" value="TreeGrafter"/>
</dbReference>
<evidence type="ECO:0000256" key="1">
    <source>
        <dbReference type="ARBA" id="ARBA00006395"/>
    </source>
</evidence>
<feature type="region of interest" description="Disordered" evidence="4">
    <location>
        <begin position="302"/>
        <end position="383"/>
    </location>
</feature>
<dbReference type="PANTHER" id="PTHR14790">
    <property type="entry name" value="RECQ-MEDIATED GENOME INSTABILITY PROTEIN 1 RMI1"/>
    <property type="match status" value="1"/>
</dbReference>
<dbReference type="Pfam" id="PF21000">
    <property type="entry name" value="RMI1_N_N"/>
    <property type="match status" value="1"/>
</dbReference>
<feature type="region of interest" description="Disordered" evidence="4">
    <location>
        <begin position="70"/>
        <end position="101"/>
    </location>
</feature>
<feature type="region of interest" description="Disordered" evidence="4">
    <location>
        <begin position="451"/>
        <end position="487"/>
    </location>
</feature>
<dbReference type="FunFam" id="2.40.50.770:FF:000004">
    <property type="entry name" value="RecQ-mediated instability protein (DUF1767)"/>
    <property type="match status" value="1"/>
</dbReference>
<gene>
    <name evidence="8" type="ORF">M8C21_023305</name>
</gene>
<dbReference type="EMBL" id="JAMZMK010000694">
    <property type="protein sequence ID" value="KAI7755934.1"/>
    <property type="molecule type" value="Genomic_DNA"/>
</dbReference>
<dbReference type="SMART" id="SM01161">
    <property type="entry name" value="DUF1767"/>
    <property type="match status" value="1"/>
</dbReference>
<dbReference type="InterPro" id="IPR049363">
    <property type="entry name" value="RMI1_N"/>
</dbReference>
<dbReference type="Pfam" id="PF16099">
    <property type="entry name" value="RMI1_C"/>
    <property type="match status" value="1"/>
</dbReference>
<dbReference type="GO" id="GO:0000712">
    <property type="term" value="P:resolution of meiotic recombination intermediates"/>
    <property type="evidence" value="ECO:0007669"/>
    <property type="project" value="TreeGrafter"/>
</dbReference>
<dbReference type="PANTHER" id="PTHR14790:SF15">
    <property type="entry name" value="RECQ-MEDIATED GENOME INSTABILITY PROTEIN 1"/>
    <property type="match status" value="1"/>
</dbReference>
<feature type="region of interest" description="Disordered" evidence="4">
    <location>
        <begin position="1"/>
        <end position="57"/>
    </location>
</feature>
<evidence type="ECO:0000256" key="2">
    <source>
        <dbReference type="ARBA" id="ARBA00018987"/>
    </source>
</evidence>
<keyword evidence="9" id="KW-1185">Reference proteome</keyword>
<evidence type="ECO:0000256" key="4">
    <source>
        <dbReference type="SAM" id="MobiDB-lite"/>
    </source>
</evidence>
<feature type="domain" description="RecQ-mediated genome instability protein 1 C-terminal OB-fold" evidence="6">
    <location>
        <begin position="568"/>
        <end position="711"/>
    </location>
</feature>